<feature type="compositionally biased region" description="Low complexity" evidence="1">
    <location>
        <begin position="787"/>
        <end position="801"/>
    </location>
</feature>
<feature type="region of interest" description="Disordered" evidence="1">
    <location>
        <begin position="777"/>
        <end position="833"/>
    </location>
</feature>
<feature type="compositionally biased region" description="Pro residues" evidence="1">
    <location>
        <begin position="1532"/>
        <end position="1553"/>
    </location>
</feature>
<evidence type="ECO:0000256" key="1">
    <source>
        <dbReference type="SAM" id="MobiDB-lite"/>
    </source>
</evidence>
<gene>
    <name evidence="3" type="ORF">R3P38DRAFT_2688104</name>
</gene>
<feature type="region of interest" description="Disordered" evidence="1">
    <location>
        <begin position="2399"/>
        <end position="2453"/>
    </location>
</feature>
<feature type="domain" description="ELK" evidence="2">
    <location>
        <begin position="2019"/>
        <end position="2041"/>
    </location>
</feature>
<feature type="compositionally biased region" description="Pro residues" evidence="1">
    <location>
        <begin position="1636"/>
        <end position="1655"/>
    </location>
</feature>
<feature type="domain" description="ELK" evidence="2">
    <location>
        <begin position="2273"/>
        <end position="2294"/>
    </location>
</feature>
<dbReference type="GO" id="GO:0003677">
    <property type="term" value="F:DNA binding"/>
    <property type="evidence" value="ECO:0007669"/>
    <property type="project" value="InterPro"/>
</dbReference>
<feature type="compositionally biased region" description="Polar residues" evidence="1">
    <location>
        <begin position="1223"/>
        <end position="1246"/>
    </location>
</feature>
<feature type="domain" description="ELK" evidence="2">
    <location>
        <begin position="1875"/>
        <end position="1897"/>
    </location>
</feature>
<feature type="compositionally biased region" description="Polar residues" evidence="1">
    <location>
        <begin position="1118"/>
        <end position="1128"/>
    </location>
</feature>
<dbReference type="Proteomes" id="UP001362999">
    <property type="component" value="Unassembled WGS sequence"/>
</dbReference>
<feature type="compositionally biased region" description="Pro residues" evidence="1">
    <location>
        <begin position="1398"/>
        <end position="1415"/>
    </location>
</feature>
<organism evidence="3 4">
    <name type="scientific">Favolaschia claudopus</name>
    <dbReference type="NCBI Taxonomy" id="2862362"/>
    <lineage>
        <taxon>Eukaryota</taxon>
        <taxon>Fungi</taxon>
        <taxon>Dikarya</taxon>
        <taxon>Basidiomycota</taxon>
        <taxon>Agaricomycotina</taxon>
        <taxon>Agaricomycetes</taxon>
        <taxon>Agaricomycetidae</taxon>
        <taxon>Agaricales</taxon>
        <taxon>Marasmiineae</taxon>
        <taxon>Mycenaceae</taxon>
        <taxon>Favolaschia</taxon>
    </lineage>
</organism>
<feature type="region of interest" description="Disordered" evidence="1">
    <location>
        <begin position="881"/>
        <end position="1128"/>
    </location>
</feature>
<feature type="compositionally biased region" description="Pro residues" evidence="1">
    <location>
        <begin position="816"/>
        <end position="827"/>
    </location>
</feature>
<feature type="compositionally biased region" description="Low complexity" evidence="1">
    <location>
        <begin position="1060"/>
        <end position="1093"/>
    </location>
</feature>
<evidence type="ECO:0000259" key="2">
    <source>
        <dbReference type="SMART" id="SM01188"/>
    </source>
</evidence>
<keyword evidence="4" id="KW-1185">Reference proteome</keyword>
<feature type="domain" description="ELK" evidence="2">
    <location>
        <begin position="1923"/>
        <end position="1945"/>
    </location>
</feature>
<feature type="region of interest" description="Disordered" evidence="1">
    <location>
        <begin position="470"/>
        <end position="525"/>
    </location>
</feature>
<reference evidence="3 4" key="1">
    <citation type="journal article" date="2024" name="J Genomics">
        <title>Draft genome sequencing and assembly of Favolaschia claudopus CIRM-BRFM 2984 isolated from oak limbs.</title>
        <authorList>
            <person name="Navarro D."/>
            <person name="Drula E."/>
            <person name="Chaduli D."/>
            <person name="Cazenave R."/>
            <person name="Ahrendt S."/>
            <person name="Wang J."/>
            <person name="Lipzen A."/>
            <person name="Daum C."/>
            <person name="Barry K."/>
            <person name="Grigoriev I.V."/>
            <person name="Favel A."/>
            <person name="Rosso M.N."/>
            <person name="Martin F."/>
        </authorList>
    </citation>
    <scope>NUCLEOTIDE SEQUENCE [LARGE SCALE GENOMIC DNA]</scope>
    <source>
        <strain evidence="3 4">CIRM-BRFM 2984</strain>
    </source>
</reference>
<feature type="compositionally biased region" description="Pro residues" evidence="1">
    <location>
        <begin position="1781"/>
        <end position="1797"/>
    </location>
</feature>
<feature type="domain" description="ELK" evidence="2">
    <location>
        <begin position="1843"/>
        <end position="1865"/>
    </location>
</feature>
<sequence length="2453" mass="268224">MAAPPQENLFPAAIAQVERQSALKVLALCSSPRATPDTTRVVQVGPWRHVAELEYVGPRHPSIAMWNDFSIIRYLVHTAISIPPRNDNRSDPWVVVSSADGATTAVPRGYRIPLLWLARVQWESLKLLLTAARPLWDLIKYDVLHIARLTTQFLAKARNEPRMKRQWRDPMFDHAVMRFFNGWMGCSEQFIWDFFKEFKDEEYKEDLLTRRWAQKVPKGIQGFSLSEQELLNGITAQQFMSGLVLREENQTFEWVAEPEPATPPPKADESRGSSPLTSELGSDVEMAAESSNPKTSEPATPVPTPMSMTPKPPPPPPILTGSELPPKKPPKKVRTKADREKDRVARPLRSRTMSSSISALSPATPKVAHLARPDMNLSASASGSPNPSPLNFDFTAPVESRGRKRKIESVYSVSPLTSDAEDEVSSGNASAAGPNRAPSRPLQNVAPDGRAFDTNSRIVVPRLSNVEIYPKAPTGAEGGISADTPVPVSAEQPPHQQQQPPSSPVKTPRKPSTSEQSPRKVRSPASVLPIQHYKLYAISSSPSTNPFDPTNPATSIPPFHTWRHHAELDYIGPNHPLAGEWSDLRILTFMADNAYSIPSRSADNRQTWVEVKIGPDPAQGKPVTVPRGYRIPLLWLGRVQWDCVKLLLSTAKEQWGVLKWDVLHIARLASEFLGKAGREVKMKRGYRDVMFDRPLCRFNNGWMGSRDEFVWDFYREFRDEEYEDDMLQRRWLQKAVKGIQGFSITEQELQDGISAEDYMRGLELDREKETFGWVVEDAPEPAPEPAPEAVQDQPTPQETTPAPAPAPVPTRQQTPTPAPAPVPAPPPQREETARVEVLPLREKSPLSLSQVANVHSASPSPLTPNFPVDLSMEVDRVAGLADSTAPAGTSVSDPVVPPVASSSSSSSSRSVSVVGEQLLKDPPTPSWDVPQPWEYPHSTPPAADHTSNEDVVMDGADEVPPPVNGVDISGNDNIDELEDDILLGYPPSESGSPLAKAAAHGGARPDLLVTPTFTSTAQEDEPEFDEKEFLRSRLPSPFVATPQRETSPKAVVDPVPPAEPVSTPASPQHSSIRSSSSPEPRPLSEVPEQQPSSPEERVPSPPPDSEEEEGPPQGAETAPSQATGSTATDIDVVHILPLTPLDTVEDIPPGFHFIGMPPGATNPSQLDQNLFPPPSQETTVPAIVAPQPQPTDGVQERSTAAPLRTSASPLLYGRAQSPVVESPQPTTRLTPVSVSAETVLSQVSPTDDSKRVKLEIMTQSLPGGDDKPEDEEDMDMGTPIDVDMEDRRSISPPAVSATSRVASPPLTESQSLFTPDTTPRSAAASAVAAANRAANAARLRFDSPSVSTPPQPSVSFATNDEAMAPGLSNSSARAPPAAMPDNNVYNTPTPSHRSPTTAGPPPQRFMGRGPPPSQNPPHVNGREPASPAFFMNGGGRLFLRDKPPTHPLPPRPDIRHDGGGIRIPDTSNEYDPRRRDIVLGPSSAYAMPLPPNMRPNMQPGVQPGSPFGRWMGPTPGGYHPPYSPLFSLNNTPPQPLPPQQAPHGPPQALPPSPSIHAPPHSHAGFPIGAQAPPGQSSAPPPPMPPPVHSQAPPPMPPHAHPHPQPPVNGRFIPGPPSSARINHTPPGVERKNSTPIPIPIPIPPSSNQTSPPPPVHDSGRAPFGPPPGPPNGIRYHGGPGSMPPSSARFPLEVKKARDAMPPANRTPDIDMDVEDRPLHDGRASRDGRPPRDDRSVREDRPFREDRPLRSRSPSTNSLRRPAPVFVPATISVSSSTSRAPTPAPAAAPVPAPAPAAAPTPPPAPAVVPVVAAPPPQILTPPVIDMESLENSVVLRLKDNLRSQLKDELMITLKGELRSELRNELKGDLKSELRDELRDKLKIQLKGELHGELKDELHGELKGQLHDGLKGELHRGLKGELHDGLKGELHRGLKDALHDGLRAELHDGLKGELYRGLKGELHDGLKGELQRGLKGELHDGLKGDLRDGLRGELRDDLRVELRDSLRNVLRDELQAELRDELRVELQRELRGELHGELKGELRNELRTELRGELRAELKSELETSLGDQLRGELMDGLKSELKSGLKGELRGELKEVLSDELRVELRDQLRVELTGEVKGELVQLRQELPGQLRPELLGQLRDDLFGLLKDDLVPHLKGDLLTQLIPELQTQLKPDLLDQLKPELLVQLQDDLLLRLKDELLGQLQTDLLALLKDDLKVQLTDDLEVTLRQSLRELLRADLKEDIVFDVKDHFSEQLKDQLRIMLEKLKNAVNSQLRDDLIIQLKYFVSKLKEELIVQLKDTLTVHLKDGLINQVKTALTAQLRDGLGAQREQLNLDFERRRLFLEQQPRIKAAKPPSSAVSTPSRPTPTTPRPLPSALFQARHPLHHLVLSPATELLSMDVDASSNPPPTPPVLASPTKPRESSTPLPVKSQRKQSWLASGYQASQASHTPEAA</sequence>
<name>A0AAW0D7R1_9AGAR</name>
<dbReference type="InterPro" id="IPR005539">
    <property type="entry name" value="ELK_dom"/>
</dbReference>
<accession>A0AAW0D7R1</accession>
<dbReference type="EMBL" id="JAWWNJ010000009">
    <property type="protein sequence ID" value="KAK7048720.1"/>
    <property type="molecule type" value="Genomic_DNA"/>
</dbReference>
<feature type="region of interest" description="Disordered" evidence="1">
    <location>
        <begin position="257"/>
        <end position="450"/>
    </location>
</feature>
<feature type="region of interest" description="Disordered" evidence="1">
    <location>
        <begin position="1774"/>
        <end position="1797"/>
    </location>
</feature>
<feature type="compositionally biased region" description="Polar residues" evidence="1">
    <location>
        <begin position="1383"/>
        <end position="1397"/>
    </location>
</feature>
<evidence type="ECO:0000313" key="3">
    <source>
        <dbReference type="EMBL" id="KAK7048720.1"/>
    </source>
</evidence>
<feature type="compositionally biased region" description="Low complexity" evidence="1">
    <location>
        <begin position="2354"/>
        <end position="2363"/>
    </location>
</feature>
<feature type="compositionally biased region" description="Polar residues" evidence="1">
    <location>
        <begin position="1296"/>
        <end position="1319"/>
    </location>
</feature>
<feature type="domain" description="ELK" evidence="2">
    <location>
        <begin position="2051"/>
        <end position="2073"/>
    </location>
</feature>
<feature type="region of interest" description="Disordered" evidence="1">
    <location>
        <begin position="2345"/>
        <end position="2375"/>
    </location>
</feature>
<feature type="compositionally biased region" description="Basic and acidic residues" evidence="1">
    <location>
        <begin position="335"/>
        <end position="345"/>
    </location>
</feature>
<comment type="caution">
    <text evidence="3">The sequence shown here is derived from an EMBL/GenBank/DDBJ whole genome shotgun (WGS) entry which is preliminary data.</text>
</comment>
<dbReference type="SMART" id="SM01188">
    <property type="entry name" value="ELK"/>
    <property type="match status" value="10"/>
</dbReference>
<evidence type="ECO:0000313" key="4">
    <source>
        <dbReference type="Proteomes" id="UP001362999"/>
    </source>
</evidence>
<feature type="domain" description="ELK" evidence="2">
    <location>
        <begin position="2107"/>
        <end position="2128"/>
    </location>
</feature>
<feature type="compositionally biased region" description="Pro residues" evidence="1">
    <location>
        <begin position="2364"/>
        <end position="2373"/>
    </location>
</feature>
<proteinExistence type="predicted"/>
<feature type="compositionally biased region" description="Low complexity" evidence="1">
    <location>
        <begin position="890"/>
        <end position="914"/>
    </location>
</feature>
<protein>
    <recommendedName>
        <fullName evidence="2">ELK domain-containing protein</fullName>
    </recommendedName>
</protein>
<feature type="domain" description="ELK" evidence="2">
    <location>
        <begin position="2075"/>
        <end position="2097"/>
    </location>
</feature>
<feature type="compositionally biased region" description="Pro residues" evidence="1">
    <location>
        <begin position="1578"/>
        <end position="1606"/>
    </location>
</feature>
<feature type="compositionally biased region" description="Polar residues" evidence="1">
    <location>
        <begin position="351"/>
        <end position="361"/>
    </location>
</feature>
<feature type="compositionally biased region" description="Polar residues" evidence="1">
    <location>
        <begin position="2433"/>
        <end position="2453"/>
    </location>
</feature>
<feature type="compositionally biased region" description="Low complexity" evidence="1">
    <location>
        <begin position="1320"/>
        <end position="1346"/>
    </location>
</feature>
<feature type="compositionally biased region" description="Low complexity" evidence="1">
    <location>
        <begin position="1554"/>
        <end position="1577"/>
    </location>
</feature>
<feature type="compositionally biased region" description="Basic and acidic residues" evidence="1">
    <location>
        <begin position="1714"/>
        <end position="1748"/>
    </location>
</feature>
<feature type="domain" description="ELK" evidence="2">
    <location>
        <begin position="1899"/>
        <end position="1921"/>
    </location>
</feature>
<feature type="domain" description="ELK" evidence="2">
    <location>
        <begin position="1947"/>
        <end position="1969"/>
    </location>
</feature>
<feature type="region of interest" description="Disordered" evidence="1">
    <location>
        <begin position="1185"/>
        <end position="1762"/>
    </location>
</feature>
<feature type="compositionally biased region" description="Low complexity" evidence="1">
    <location>
        <begin position="376"/>
        <end position="391"/>
    </location>
</feature>
<feature type="compositionally biased region" description="Pro residues" evidence="1">
    <location>
        <begin position="300"/>
        <end position="318"/>
    </location>
</feature>